<accession>A0ABN7SJA5</accession>
<dbReference type="SMART" id="SM00220">
    <property type="entry name" value="S_TKc"/>
    <property type="match status" value="1"/>
</dbReference>
<feature type="domain" description="POLO box" evidence="13">
    <location>
        <begin position="489"/>
        <end position="571"/>
    </location>
</feature>
<feature type="binding site" evidence="9">
    <location>
        <position position="56"/>
    </location>
    <ligand>
        <name>ATP</name>
        <dbReference type="ChEBI" id="CHEBI:30616"/>
    </ligand>
</feature>
<dbReference type="InterPro" id="IPR036947">
    <property type="entry name" value="POLO_box_dom_sf"/>
</dbReference>
<proteinExistence type="inferred from homology"/>
<evidence type="ECO:0000256" key="7">
    <source>
        <dbReference type="ARBA" id="ARBA00047802"/>
    </source>
</evidence>
<dbReference type="CDD" id="cd13118">
    <property type="entry name" value="POLO_box_1"/>
    <property type="match status" value="1"/>
</dbReference>
<dbReference type="InterPro" id="IPR000959">
    <property type="entry name" value="POLO_box_dom"/>
</dbReference>
<dbReference type="Gene3D" id="3.30.200.20">
    <property type="entry name" value="Phosphorylase Kinase, domain 1"/>
    <property type="match status" value="1"/>
</dbReference>
<dbReference type="InterPro" id="IPR000719">
    <property type="entry name" value="Prot_kinase_dom"/>
</dbReference>
<protein>
    <recommendedName>
        <fullName evidence="10">Serine/threonine-protein kinase PLK</fullName>
        <ecNumber evidence="10">2.7.11.21</ecNumber>
    </recommendedName>
    <alternativeName>
        <fullName evidence="10">Polo-like kinase</fullName>
    </alternativeName>
</protein>
<evidence type="ECO:0000256" key="3">
    <source>
        <dbReference type="ARBA" id="ARBA00022737"/>
    </source>
</evidence>
<dbReference type="Proteomes" id="UP001158576">
    <property type="component" value="Chromosome XSR"/>
</dbReference>
<keyword evidence="5 10" id="KW-0418">Kinase</keyword>
<dbReference type="InterPro" id="IPR033695">
    <property type="entry name" value="POLO_box_2"/>
</dbReference>
<evidence type="ECO:0000256" key="11">
    <source>
        <dbReference type="SAM" id="MobiDB-lite"/>
    </source>
</evidence>
<feature type="domain" description="Protein kinase" evidence="12">
    <location>
        <begin position="24"/>
        <end position="280"/>
    </location>
</feature>
<keyword evidence="15" id="KW-1185">Reference proteome</keyword>
<evidence type="ECO:0000256" key="1">
    <source>
        <dbReference type="ARBA" id="ARBA00022527"/>
    </source>
</evidence>
<feature type="region of interest" description="Disordered" evidence="11">
    <location>
        <begin position="570"/>
        <end position="594"/>
    </location>
</feature>
<keyword evidence="6 9" id="KW-0067">ATP-binding</keyword>
<evidence type="ECO:0000256" key="9">
    <source>
        <dbReference type="PROSITE-ProRule" id="PRU10141"/>
    </source>
</evidence>
<evidence type="ECO:0000256" key="2">
    <source>
        <dbReference type="ARBA" id="ARBA00022679"/>
    </source>
</evidence>
<keyword evidence="2 10" id="KW-0808">Transferase</keyword>
<dbReference type="SUPFAM" id="SSF56112">
    <property type="entry name" value="Protein kinase-like (PK-like)"/>
    <property type="match status" value="1"/>
</dbReference>
<evidence type="ECO:0000256" key="4">
    <source>
        <dbReference type="ARBA" id="ARBA00022741"/>
    </source>
</evidence>
<dbReference type="CDD" id="cd13117">
    <property type="entry name" value="POLO_box_2"/>
    <property type="match status" value="1"/>
</dbReference>
<evidence type="ECO:0000256" key="6">
    <source>
        <dbReference type="ARBA" id="ARBA00022840"/>
    </source>
</evidence>
<dbReference type="InterPro" id="IPR033701">
    <property type="entry name" value="POLO_box_1"/>
</dbReference>
<gene>
    <name evidence="14" type="ORF">OKIOD_LOCUS7425</name>
</gene>
<dbReference type="SUPFAM" id="SSF82615">
    <property type="entry name" value="Polo-box domain"/>
    <property type="match status" value="2"/>
</dbReference>
<dbReference type="CDD" id="cd14099">
    <property type="entry name" value="STKc_PLK"/>
    <property type="match status" value="1"/>
</dbReference>
<dbReference type="InterPro" id="IPR011009">
    <property type="entry name" value="Kinase-like_dom_sf"/>
</dbReference>
<dbReference type="PROSITE" id="PS50078">
    <property type="entry name" value="POLO_BOX"/>
    <property type="match status" value="2"/>
</dbReference>
<dbReference type="PROSITE" id="PS50011">
    <property type="entry name" value="PROTEIN_KINASE_DOM"/>
    <property type="match status" value="1"/>
</dbReference>
<keyword evidence="1 10" id="KW-0723">Serine/threonine-protein kinase</keyword>
<dbReference type="InterPro" id="IPR008271">
    <property type="entry name" value="Ser/Thr_kinase_AS"/>
</dbReference>
<dbReference type="PANTHER" id="PTHR24345">
    <property type="entry name" value="SERINE/THREONINE-PROTEIN KINASE PLK"/>
    <property type="match status" value="1"/>
</dbReference>
<evidence type="ECO:0000259" key="12">
    <source>
        <dbReference type="PROSITE" id="PS50011"/>
    </source>
</evidence>
<dbReference type="Gene3D" id="1.10.510.10">
    <property type="entry name" value="Transferase(Phosphotransferase) domain 1"/>
    <property type="match status" value="1"/>
</dbReference>
<evidence type="ECO:0000256" key="5">
    <source>
        <dbReference type="ARBA" id="ARBA00022777"/>
    </source>
</evidence>
<evidence type="ECO:0000313" key="15">
    <source>
        <dbReference type="Proteomes" id="UP001158576"/>
    </source>
</evidence>
<keyword evidence="3" id="KW-0677">Repeat</keyword>
<dbReference type="PANTHER" id="PTHR24345:SF93">
    <property type="entry name" value="SERINE_THREONINE-PROTEIN KINASE PLK1"/>
    <property type="match status" value="1"/>
</dbReference>
<dbReference type="Pfam" id="PF00069">
    <property type="entry name" value="Pkinase"/>
    <property type="match status" value="1"/>
</dbReference>
<dbReference type="Gene3D" id="3.30.1120.30">
    <property type="entry name" value="POLO box domain"/>
    <property type="match status" value="2"/>
</dbReference>
<feature type="domain" description="POLO box" evidence="13">
    <location>
        <begin position="389"/>
        <end position="467"/>
    </location>
</feature>
<dbReference type="InterPro" id="IPR017441">
    <property type="entry name" value="Protein_kinase_ATP_BS"/>
</dbReference>
<evidence type="ECO:0000259" key="13">
    <source>
        <dbReference type="PROSITE" id="PS50078"/>
    </source>
</evidence>
<comment type="similarity">
    <text evidence="10">Belongs to the protein kinase superfamily. Ser/Thr protein kinase family. CDC5/Polo subfamily.</text>
</comment>
<sequence>MGTRKGHGNDYPQRIEDTINGRTYERGKFLGKGGFAKCFEFRRIRSGGGADLFAGKIVPKSLLVKQHQREKMAQEIKIHRELNHKNIVKFYASFQCDRFVFIVLEICKKKSLMELHKRRGHITEPETRYYMFQLCEGISYLHQRNIIHRDLKLGNIFLSDEMSIKIGDMGLATQLEYASQRRRTLCGTPNYIAPEILVKKGHSLEVDIWSTGCIMYTLLVGKPPFETSSLKETYSKIKKCEYTIPEDKVGPSACSLITQMLSSMPERRPKVNQILEHDFVKIGYMPKRLPSSALSCPPRLTEEQMSFSVTRQPMISIAKDNEEEIMQPVIKKTTQASSEDLRAQEQANGIRDLRTLLNMLTDIALEAKELNSAVLPDDCEHPSSSPIYWISKWVDYSDKYGIGYQLCDNSVGVLYNDQTRMILHEDGEQVQYLTKNMKEEMFRLSVDKPELKKKVSLVNYFKKYMNEHLLKAGAAVAPKEPDQLARLPFLQTWFRTRRAICLWLSNGSIQINWFESHEKIVLCSKMKALTFLLQNGQSITYSSDLIIKHGITSDLKEKIKYARNMVKKLMRPSDSGTSSARTTTTPQTTPLRKT</sequence>
<keyword evidence="4 9" id="KW-0547">Nucleotide-binding</keyword>
<feature type="compositionally biased region" description="Low complexity" evidence="11">
    <location>
        <begin position="573"/>
        <end position="594"/>
    </location>
</feature>
<dbReference type="Pfam" id="PF00659">
    <property type="entry name" value="POLO_box"/>
    <property type="match status" value="2"/>
</dbReference>
<comment type="catalytic activity">
    <reaction evidence="8">
        <text>L-seryl-[protein] + ATP = O-phospho-L-seryl-[protein] + ADP + H(+)</text>
        <dbReference type="Rhea" id="RHEA:17989"/>
        <dbReference type="Rhea" id="RHEA-COMP:9863"/>
        <dbReference type="Rhea" id="RHEA-COMP:11604"/>
        <dbReference type="ChEBI" id="CHEBI:15378"/>
        <dbReference type="ChEBI" id="CHEBI:29999"/>
        <dbReference type="ChEBI" id="CHEBI:30616"/>
        <dbReference type="ChEBI" id="CHEBI:83421"/>
        <dbReference type="ChEBI" id="CHEBI:456216"/>
        <dbReference type="EC" id="2.7.11.21"/>
    </reaction>
</comment>
<reference evidence="14 15" key="1">
    <citation type="submission" date="2021-04" db="EMBL/GenBank/DDBJ databases">
        <authorList>
            <person name="Bliznina A."/>
        </authorList>
    </citation>
    <scope>NUCLEOTIDE SEQUENCE [LARGE SCALE GENOMIC DNA]</scope>
</reference>
<dbReference type="EC" id="2.7.11.21" evidence="10"/>
<evidence type="ECO:0000256" key="10">
    <source>
        <dbReference type="RuleBase" id="RU361162"/>
    </source>
</evidence>
<dbReference type="PROSITE" id="PS00108">
    <property type="entry name" value="PROTEIN_KINASE_ST"/>
    <property type="match status" value="1"/>
</dbReference>
<evidence type="ECO:0000256" key="8">
    <source>
        <dbReference type="ARBA" id="ARBA00048347"/>
    </source>
</evidence>
<organism evidence="14 15">
    <name type="scientific">Oikopleura dioica</name>
    <name type="common">Tunicate</name>
    <dbReference type="NCBI Taxonomy" id="34765"/>
    <lineage>
        <taxon>Eukaryota</taxon>
        <taxon>Metazoa</taxon>
        <taxon>Chordata</taxon>
        <taxon>Tunicata</taxon>
        <taxon>Appendicularia</taxon>
        <taxon>Copelata</taxon>
        <taxon>Oikopleuridae</taxon>
        <taxon>Oikopleura</taxon>
    </lineage>
</organism>
<evidence type="ECO:0000313" key="14">
    <source>
        <dbReference type="EMBL" id="CAG5098659.1"/>
    </source>
</evidence>
<dbReference type="PROSITE" id="PS00107">
    <property type="entry name" value="PROTEIN_KINASE_ATP"/>
    <property type="match status" value="1"/>
</dbReference>
<dbReference type="EMBL" id="OU015569">
    <property type="protein sequence ID" value="CAG5098659.1"/>
    <property type="molecule type" value="Genomic_DNA"/>
</dbReference>
<name>A0ABN7SJA5_OIKDI</name>
<comment type="catalytic activity">
    <reaction evidence="7 10">
        <text>L-threonyl-[protein] + ATP = O-phospho-L-threonyl-[protein] + ADP + H(+)</text>
        <dbReference type="Rhea" id="RHEA:46608"/>
        <dbReference type="Rhea" id="RHEA-COMP:11060"/>
        <dbReference type="Rhea" id="RHEA-COMP:11605"/>
        <dbReference type="ChEBI" id="CHEBI:15378"/>
        <dbReference type="ChEBI" id="CHEBI:30013"/>
        <dbReference type="ChEBI" id="CHEBI:30616"/>
        <dbReference type="ChEBI" id="CHEBI:61977"/>
        <dbReference type="ChEBI" id="CHEBI:456216"/>
        <dbReference type="EC" id="2.7.11.21"/>
    </reaction>
</comment>